<accession>A0A2R7Y817</accession>
<dbReference type="Proteomes" id="UP000244093">
    <property type="component" value="Unassembled WGS sequence"/>
</dbReference>
<gene>
    <name evidence="1" type="ORF">B7O98_04500</name>
</gene>
<dbReference type="AlphaFoldDB" id="A0A2R7Y817"/>
<organism evidence="1 2">
    <name type="scientific">Zestosphaera tikiterensis</name>
    <dbReference type="NCBI Taxonomy" id="1973259"/>
    <lineage>
        <taxon>Archaea</taxon>
        <taxon>Thermoproteota</taxon>
        <taxon>Thermoprotei</taxon>
        <taxon>Desulfurococcales</taxon>
        <taxon>Desulfurococcaceae</taxon>
        <taxon>Zestosphaera</taxon>
    </lineage>
</organism>
<comment type="caution">
    <text evidence="1">The sequence shown here is derived from an EMBL/GenBank/DDBJ whole genome shotgun (WGS) entry which is preliminary data.</text>
</comment>
<protein>
    <submittedName>
        <fullName evidence="1">Uncharacterized protein</fullName>
    </submittedName>
</protein>
<evidence type="ECO:0000313" key="1">
    <source>
        <dbReference type="EMBL" id="PUA33678.1"/>
    </source>
</evidence>
<dbReference type="EMBL" id="NBVN01000002">
    <property type="protein sequence ID" value="PUA33678.1"/>
    <property type="molecule type" value="Genomic_DNA"/>
</dbReference>
<reference evidence="1 2" key="1">
    <citation type="journal article" date="2018" name="Syst. Appl. Microbiol.">
        <title>A new symbiotic nanoarchaeote (Candidatus Nanoclepta minutus) and its host (Zestosphaera tikiterensis gen. nov., sp. nov.) from a New Zealand hot spring.</title>
        <authorList>
            <person name="St John E."/>
            <person name="Liu Y."/>
            <person name="Podar M."/>
            <person name="Stott M.B."/>
            <person name="Meneghin J."/>
            <person name="Chen Z."/>
            <person name="Lagutin K."/>
            <person name="Mitchell K."/>
            <person name="Reysenbach A.L."/>
        </authorList>
    </citation>
    <scope>NUCLEOTIDE SEQUENCE [LARGE SCALE GENOMIC DNA]</scope>
    <source>
        <strain evidence="1">NZ3</strain>
    </source>
</reference>
<name>A0A2R7Y817_9CREN</name>
<sequence>MNKNQKRTLLALAALAIAVAVVNASVFAYYQIDVTITGVQPPVVFVAGNNANKADLGAGNSIAVALGANSTSAAITIHPTYQHTYYHDVLKVNNIDRNKAYYVAFKVTSAISSWPSDSVAKMIIYSSGGSKVTDVDLKANSDTGWIGLLDANDYYRIDFYIYYPEGNQLPGGTVQVQLIYSPQNPSTIPTLPS</sequence>
<proteinExistence type="predicted"/>
<evidence type="ECO:0000313" key="2">
    <source>
        <dbReference type="Proteomes" id="UP000244093"/>
    </source>
</evidence>